<dbReference type="InParanoid" id="C3ZNE0"/>
<dbReference type="SUPFAM" id="SSF63825">
    <property type="entry name" value="YWTD domain"/>
    <property type="match status" value="1"/>
</dbReference>
<dbReference type="eggNOG" id="KOG1215">
    <property type="taxonomic scope" value="Eukaryota"/>
</dbReference>
<evidence type="ECO:0008006" key="4">
    <source>
        <dbReference type="Google" id="ProtNLM"/>
    </source>
</evidence>
<dbReference type="EMBL" id="GG666650">
    <property type="protein sequence ID" value="EEN45968.1"/>
    <property type="molecule type" value="Genomic_DNA"/>
</dbReference>
<dbReference type="PANTHER" id="PTHR46513:SF13">
    <property type="entry name" value="EGF-LIKE DOMAIN-CONTAINING PROTEIN"/>
    <property type="match status" value="1"/>
</dbReference>
<dbReference type="PROSITE" id="PS51120">
    <property type="entry name" value="LDLRB"/>
    <property type="match status" value="1"/>
</dbReference>
<organism>
    <name type="scientific">Branchiostoma floridae</name>
    <name type="common">Florida lancelet</name>
    <name type="synonym">Amphioxus</name>
    <dbReference type="NCBI Taxonomy" id="7739"/>
    <lineage>
        <taxon>Eukaryota</taxon>
        <taxon>Metazoa</taxon>
        <taxon>Chordata</taxon>
        <taxon>Cephalochordata</taxon>
        <taxon>Leptocardii</taxon>
        <taxon>Amphioxiformes</taxon>
        <taxon>Branchiostomatidae</taxon>
        <taxon>Branchiostoma</taxon>
    </lineage>
</organism>
<proteinExistence type="predicted"/>
<evidence type="ECO:0000256" key="2">
    <source>
        <dbReference type="SAM" id="SignalP"/>
    </source>
</evidence>
<dbReference type="InterPro" id="IPR000033">
    <property type="entry name" value="LDLR_classB_rpt"/>
</dbReference>
<feature type="signal peptide" evidence="2">
    <location>
        <begin position="1"/>
        <end position="25"/>
    </location>
</feature>
<reference evidence="3" key="1">
    <citation type="journal article" date="2008" name="Nature">
        <title>The amphioxus genome and the evolution of the chordate karyotype.</title>
        <authorList>
            <consortium name="US DOE Joint Genome Institute (JGI-PGF)"/>
            <person name="Putnam N.H."/>
            <person name="Butts T."/>
            <person name="Ferrier D.E.K."/>
            <person name="Furlong R.F."/>
            <person name="Hellsten U."/>
            <person name="Kawashima T."/>
            <person name="Robinson-Rechavi M."/>
            <person name="Shoguchi E."/>
            <person name="Terry A."/>
            <person name="Yu J.-K."/>
            <person name="Benito-Gutierrez E.L."/>
            <person name="Dubchak I."/>
            <person name="Garcia-Fernandez J."/>
            <person name="Gibson-Brown J.J."/>
            <person name="Grigoriev I.V."/>
            <person name="Horton A.C."/>
            <person name="de Jong P.J."/>
            <person name="Jurka J."/>
            <person name="Kapitonov V.V."/>
            <person name="Kohara Y."/>
            <person name="Kuroki Y."/>
            <person name="Lindquist E."/>
            <person name="Lucas S."/>
            <person name="Osoegawa K."/>
            <person name="Pennacchio L.A."/>
            <person name="Salamov A.A."/>
            <person name="Satou Y."/>
            <person name="Sauka-Spengler T."/>
            <person name="Schmutz J."/>
            <person name="Shin-I T."/>
            <person name="Toyoda A."/>
            <person name="Bronner-Fraser M."/>
            <person name="Fujiyama A."/>
            <person name="Holland L.Z."/>
            <person name="Holland P.W.H."/>
            <person name="Satoh N."/>
            <person name="Rokhsar D.S."/>
        </authorList>
    </citation>
    <scope>NUCLEOTIDE SEQUENCE [LARGE SCALE GENOMIC DNA]</scope>
    <source>
        <strain evidence="3">S238N-H82</strain>
        <tissue evidence="3">Testes</tissue>
    </source>
</reference>
<protein>
    <recommendedName>
        <fullName evidence="4">DUF5050 domain-containing protein</fullName>
    </recommendedName>
</protein>
<dbReference type="InterPro" id="IPR050778">
    <property type="entry name" value="Cueball_EGF_LRP_Nidogen"/>
</dbReference>
<dbReference type="Gene3D" id="2.120.10.30">
    <property type="entry name" value="TolB, C-terminal domain"/>
    <property type="match status" value="1"/>
</dbReference>
<dbReference type="SMART" id="SM00135">
    <property type="entry name" value="LY"/>
    <property type="match status" value="2"/>
</dbReference>
<dbReference type="STRING" id="7739.C3ZNE0"/>
<dbReference type="PANTHER" id="PTHR46513">
    <property type="entry name" value="VITELLOGENIN RECEPTOR-LIKE PROTEIN-RELATED-RELATED"/>
    <property type="match status" value="1"/>
</dbReference>
<feature type="repeat" description="LDL-receptor class B" evidence="1">
    <location>
        <begin position="81"/>
        <end position="123"/>
    </location>
</feature>
<keyword evidence="2" id="KW-0732">Signal</keyword>
<dbReference type="AlphaFoldDB" id="C3ZNE0"/>
<evidence type="ECO:0000313" key="3">
    <source>
        <dbReference type="EMBL" id="EEN45968.1"/>
    </source>
</evidence>
<accession>C3ZNE0</accession>
<gene>
    <name evidence="3" type="ORF">BRAFLDRAFT_105989</name>
</gene>
<evidence type="ECO:0000256" key="1">
    <source>
        <dbReference type="PROSITE-ProRule" id="PRU00461"/>
    </source>
</evidence>
<dbReference type="InterPro" id="IPR011042">
    <property type="entry name" value="6-blade_b-propeller_TolB-like"/>
</dbReference>
<name>C3ZNE0_BRAFL</name>
<sequence length="175" mass="19871">MTRVRLPWMLRYVCVLLAVLPHSSAARSGPASGKELNFLVYASGDTGEVVRLTPGRGGVWTRAVIDRGIRPVAVDYDPVEQRVYWSDVENRCIKRVFLNGTGSEVFMTRFMGTVDGLSVDVANRRLYFSNMNSVRAGTWISSWQRIEMVDLDRRNRKRVIETDLDKPRAVVVHRG</sequence>
<feature type="chain" id="PRO_5002937057" description="DUF5050 domain-containing protein" evidence="2">
    <location>
        <begin position="26"/>
        <end position="175"/>
    </location>
</feature>